<dbReference type="AlphaFoldDB" id="A0A8B7MUM5"/>
<dbReference type="Pfam" id="PF06962">
    <property type="entry name" value="rRNA_methylase"/>
    <property type="match status" value="1"/>
</dbReference>
<proteinExistence type="predicted"/>
<dbReference type="GO" id="GO:0008168">
    <property type="term" value="F:methyltransferase activity"/>
    <property type="evidence" value="ECO:0007669"/>
    <property type="project" value="UniProtKB-KW"/>
</dbReference>
<protein>
    <submittedName>
        <fullName evidence="2">rRNA methylase YtqB</fullName>
    </submittedName>
</protein>
<dbReference type="Proteomes" id="UP000228380">
    <property type="component" value="Chromosome 11"/>
</dbReference>
<evidence type="ECO:0000313" key="2">
    <source>
        <dbReference type="RefSeq" id="XP_017699115.2"/>
    </source>
</evidence>
<dbReference type="PANTHER" id="PTHR35276:SF1">
    <property type="entry name" value="TRNA (MNM(5)S(2)U34)-METHYLTRANSFERASE, CHLOROPLASTIC"/>
    <property type="match status" value="1"/>
</dbReference>
<organism evidence="1 2">
    <name type="scientific">Phoenix dactylifera</name>
    <name type="common">Date palm</name>
    <dbReference type="NCBI Taxonomy" id="42345"/>
    <lineage>
        <taxon>Eukaryota</taxon>
        <taxon>Viridiplantae</taxon>
        <taxon>Streptophyta</taxon>
        <taxon>Embryophyta</taxon>
        <taxon>Tracheophyta</taxon>
        <taxon>Spermatophyta</taxon>
        <taxon>Magnoliopsida</taxon>
        <taxon>Liliopsida</taxon>
        <taxon>Arecaceae</taxon>
        <taxon>Coryphoideae</taxon>
        <taxon>Phoeniceae</taxon>
        <taxon>Phoenix</taxon>
    </lineage>
</organism>
<dbReference type="InterPro" id="IPR029063">
    <property type="entry name" value="SAM-dependent_MTases_sf"/>
</dbReference>
<dbReference type="PANTHER" id="PTHR35276">
    <property type="entry name" value="S-ADENOSYL-L-METHIONINE-DEPENDENT METHYLTRANSFERASES SUPERFAMILY PROTEIN"/>
    <property type="match status" value="1"/>
</dbReference>
<dbReference type="Gene3D" id="3.40.50.150">
    <property type="entry name" value="Vaccinia Virus protein VP39"/>
    <property type="match status" value="1"/>
</dbReference>
<dbReference type="GO" id="GO:0032259">
    <property type="term" value="P:methylation"/>
    <property type="evidence" value="ECO:0007669"/>
    <property type="project" value="UniProtKB-KW"/>
</dbReference>
<keyword evidence="2" id="KW-0808">Transferase</keyword>
<accession>A0A8B7MUM5</accession>
<sequence>MASADKSCPISGIEDALMGFITGKRKVTEVAHSVWKNIIQKGDTVVDATCGNGHDTLALLKMVADESGRGCIYGMDIQNSALENTSSLLEKSVDRNERKLVKLFSLCHSRMEDVIPKDTLIRLVAFNLGYLPGGDKTIITMPGTTLMALCAASRLLMSGGLISIMAYVGHPGGRDELETIQSFTSSLPVESWVSCKFEMLNRPSGPVLVLVSKK</sequence>
<name>A0A8B7MUM5_PHODC</name>
<dbReference type="SUPFAM" id="SSF53335">
    <property type="entry name" value="S-adenosyl-L-methionine-dependent methyltransferases"/>
    <property type="match status" value="1"/>
</dbReference>
<keyword evidence="2" id="KW-0489">Methyltransferase</keyword>
<dbReference type="InterPro" id="IPR010719">
    <property type="entry name" value="MnmM_MeTrfase"/>
</dbReference>
<gene>
    <name evidence="2" type="primary">LOC103710498</name>
</gene>
<reference evidence="1" key="1">
    <citation type="journal article" date="2019" name="Nat. Commun.">
        <title>Genome-wide association mapping of date palm fruit traits.</title>
        <authorList>
            <person name="Hazzouri K.M."/>
            <person name="Gros-Balthazard M."/>
            <person name="Flowers J.M."/>
            <person name="Copetti D."/>
            <person name="Lemansour A."/>
            <person name="Lebrun M."/>
            <person name="Masmoudi K."/>
            <person name="Ferrand S."/>
            <person name="Dhar M.I."/>
            <person name="Fresquez Z.A."/>
            <person name="Rosas U."/>
            <person name="Zhang J."/>
            <person name="Talag J."/>
            <person name="Lee S."/>
            <person name="Kudrna D."/>
            <person name="Powell R.F."/>
            <person name="Leitch I.J."/>
            <person name="Krueger R.R."/>
            <person name="Wing R.A."/>
            <person name="Amiri K.M.A."/>
            <person name="Purugganan M.D."/>
        </authorList>
    </citation>
    <scope>NUCLEOTIDE SEQUENCE [LARGE SCALE GENOMIC DNA]</scope>
    <source>
        <strain evidence="1">cv. Khalas</strain>
    </source>
</reference>
<keyword evidence="1" id="KW-1185">Reference proteome</keyword>
<evidence type="ECO:0000313" key="1">
    <source>
        <dbReference type="Proteomes" id="UP000228380"/>
    </source>
</evidence>
<dbReference type="OrthoDB" id="2984at2759"/>
<dbReference type="RefSeq" id="XP_017699115.2">
    <property type="nucleotide sequence ID" value="XM_017843626.3"/>
</dbReference>
<dbReference type="KEGG" id="pda:103710498"/>
<reference evidence="2" key="2">
    <citation type="submission" date="2025-08" db="UniProtKB">
        <authorList>
            <consortium name="RefSeq"/>
        </authorList>
    </citation>
    <scope>IDENTIFICATION</scope>
    <source>
        <tissue evidence="2">Young leaves</tissue>
    </source>
</reference>
<dbReference type="GeneID" id="103710498"/>